<evidence type="ECO:0000256" key="13">
    <source>
        <dbReference type="ARBA" id="ARBA00022989"/>
    </source>
</evidence>
<feature type="transmembrane region" description="Helical" evidence="17">
    <location>
        <begin position="176"/>
        <end position="197"/>
    </location>
</feature>
<dbReference type="InterPro" id="IPR050445">
    <property type="entry name" value="Bact_polysacc_biosynth/exp"/>
</dbReference>
<evidence type="ECO:0000256" key="2">
    <source>
        <dbReference type="ARBA" id="ARBA00006683"/>
    </source>
</evidence>
<keyword evidence="22" id="KW-1185">Reference proteome</keyword>
<evidence type="ECO:0000256" key="11">
    <source>
        <dbReference type="ARBA" id="ARBA00022777"/>
    </source>
</evidence>
<comment type="similarity">
    <text evidence="4">Belongs to the etk/wzc family.</text>
</comment>
<evidence type="ECO:0000256" key="3">
    <source>
        <dbReference type="ARBA" id="ARBA00007316"/>
    </source>
</evidence>
<proteinExistence type="inferred from homology"/>
<dbReference type="InterPro" id="IPR025669">
    <property type="entry name" value="AAA_dom"/>
</dbReference>
<dbReference type="Pfam" id="PF13614">
    <property type="entry name" value="AAA_31"/>
    <property type="match status" value="1"/>
</dbReference>
<dbReference type="PANTHER" id="PTHR32309:SF13">
    <property type="entry name" value="FERRIC ENTEROBACTIN TRANSPORT PROTEIN FEPE"/>
    <property type="match status" value="1"/>
</dbReference>
<comment type="similarity">
    <text evidence="2">Belongs to the CpsC/CapA family.</text>
</comment>
<protein>
    <recommendedName>
        <fullName evidence="5">non-specific protein-tyrosine kinase</fullName>
        <ecNumber evidence="5">2.7.10.2</ecNumber>
    </recommendedName>
</protein>
<dbReference type="Pfam" id="PF02706">
    <property type="entry name" value="Wzz"/>
    <property type="match status" value="1"/>
</dbReference>
<evidence type="ECO:0000313" key="22">
    <source>
        <dbReference type="Proteomes" id="UP001500571"/>
    </source>
</evidence>
<keyword evidence="11" id="KW-0418">Kinase</keyword>
<accession>A0ABN2Q9M6</accession>
<feature type="domain" description="Tyrosine-protein kinase G-rich" evidence="20">
    <location>
        <begin position="155"/>
        <end position="196"/>
    </location>
</feature>
<dbReference type="InterPro" id="IPR003856">
    <property type="entry name" value="LPS_length_determ_N"/>
</dbReference>
<evidence type="ECO:0000256" key="10">
    <source>
        <dbReference type="ARBA" id="ARBA00022741"/>
    </source>
</evidence>
<evidence type="ECO:0000259" key="20">
    <source>
        <dbReference type="Pfam" id="PF13807"/>
    </source>
</evidence>
<feature type="transmembrane region" description="Helical" evidence="17">
    <location>
        <begin position="14"/>
        <end position="34"/>
    </location>
</feature>
<dbReference type="Pfam" id="PF13807">
    <property type="entry name" value="GNVR"/>
    <property type="match status" value="1"/>
</dbReference>
<evidence type="ECO:0000256" key="9">
    <source>
        <dbReference type="ARBA" id="ARBA00022692"/>
    </source>
</evidence>
<evidence type="ECO:0000256" key="14">
    <source>
        <dbReference type="ARBA" id="ARBA00023136"/>
    </source>
</evidence>
<dbReference type="Proteomes" id="UP001500571">
    <property type="component" value="Unassembled WGS sequence"/>
</dbReference>
<dbReference type="InterPro" id="IPR032807">
    <property type="entry name" value="GNVR"/>
</dbReference>
<dbReference type="PANTHER" id="PTHR32309">
    <property type="entry name" value="TYROSINE-PROTEIN KINASE"/>
    <property type="match status" value="1"/>
</dbReference>
<keyword evidence="13 17" id="KW-1133">Transmembrane helix</keyword>
<keyword evidence="14 17" id="KW-0472">Membrane</keyword>
<evidence type="ECO:0000256" key="4">
    <source>
        <dbReference type="ARBA" id="ARBA00008883"/>
    </source>
</evidence>
<evidence type="ECO:0000256" key="15">
    <source>
        <dbReference type="ARBA" id="ARBA00023137"/>
    </source>
</evidence>
<keyword evidence="15" id="KW-0829">Tyrosine-protein kinase</keyword>
<dbReference type="EMBL" id="BAAAPB010000001">
    <property type="protein sequence ID" value="GAA1946180.1"/>
    <property type="molecule type" value="Genomic_DNA"/>
</dbReference>
<dbReference type="SUPFAM" id="SSF52540">
    <property type="entry name" value="P-loop containing nucleoside triphosphate hydrolases"/>
    <property type="match status" value="1"/>
</dbReference>
<feature type="domain" description="Polysaccharide chain length determinant N-terminal" evidence="18">
    <location>
        <begin position="2"/>
        <end position="88"/>
    </location>
</feature>
<feature type="domain" description="AAA" evidence="19">
    <location>
        <begin position="273"/>
        <end position="408"/>
    </location>
</feature>
<comment type="similarity">
    <text evidence="3">Belongs to the CpsD/CapB family.</text>
</comment>
<keyword evidence="7" id="KW-0997">Cell inner membrane</keyword>
<evidence type="ECO:0000259" key="19">
    <source>
        <dbReference type="Pfam" id="PF13614"/>
    </source>
</evidence>
<comment type="subcellular location">
    <subcellularLocation>
        <location evidence="1">Cell inner membrane</location>
        <topology evidence="1">Multi-pass membrane protein</topology>
    </subcellularLocation>
</comment>
<sequence length="467" mass="49721">MELSDYLKVVRRRWVSIVVVAVVCTVASVGLTLAQAKEYASSARLFVSTSDTDTSVLNQGGQFSLARVQSYADLLSSRELASTVIDELALDLTPDELADKVASKVATNTVNLTLTVTDPDAHQAQRIAQAYAENLSDMVRQLETPPGQSVAPIKATIVDNASFSDAPVSPKPIRNVALGIVLGLLVGFGVALVRQMLDTRVRSAEDVEQVADKPVLGAIGHDAADKASTLLSDLPPHSPRAEAFRVLRTNLQFVDVDSPSKIFVFTSAVPEEGKTTTSLNLAISLAQTGIRTLLIEGDLRRPRAAKALGFDGAVGVTSVLVGKVKLEDALQHDERTALDFLAAGPVPPNPADLLQSKAMKDLLAGLREVYDIVIIDAPPLLPVTDAALLATHADGAILVIRHGKVTREQLKLSTQRLSQVDARLVGVVLNMVPSKDQSYGYGYGYAPEQADVVDQSGESATRLPARA</sequence>
<keyword evidence="9 17" id="KW-0812">Transmembrane</keyword>
<evidence type="ECO:0000256" key="17">
    <source>
        <dbReference type="SAM" id="Phobius"/>
    </source>
</evidence>
<gene>
    <name evidence="21" type="ORF">GCM10009798_01450</name>
</gene>
<evidence type="ECO:0000259" key="18">
    <source>
        <dbReference type="Pfam" id="PF02706"/>
    </source>
</evidence>
<evidence type="ECO:0000313" key="21">
    <source>
        <dbReference type="EMBL" id="GAA1946180.1"/>
    </source>
</evidence>
<reference evidence="21 22" key="1">
    <citation type="journal article" date="2019" name="Int. J. Syst. Evol. Microbiol.">
        <title>The Global Catalogue of Microorganisms (GCM) 10K type strain sequencing project: providing services to taxonomists for standard genome sequencing and annotation.</title>
        <authorList>
            <consortium name="The Broad Institute Genomics Platform"/>
            <consortium name="The Broad Institute Genome Sequencing Center for Infectious Disease"/>
            <person name="Wu L."/>
            <person name="Ma J."/>
        </authorList>
    </citation>
    <scope>NUCLEOTIDE SEQUENCE [LARGE SCALE GENOMIC DNA]</scope>
    <source>
        <strain evidence="21 22">JCM 15309</strain>
    </source>
</reference>
<dbReference type="InterPro" id="IPR027417">
    <property type="entry name" value="P-loop_NTPase"/>
</dbReference>
<organism evidence="21 22">
    <name type="scientific">Nocardioides panacihumi</name>
    <dbReference type="NCBI Taxonomy" id="400774"/>
    <lineage>
        <taxon>Bacteria</taxon>
        <taxon>Bacillati</taxon>
        <taxon>Actinomycetota</taxon>
        <taxon>Actinomycetes</taxon>
        <taxon>Propionibacteriales</taxon>
        <taxon>Nocardioidaceae</taxon>
        <taxon>Nocardioides</taxon>
    </lineage>
</organism>
<keyword evidence="8" id="KW-0808">Transferase</keyword>
<evidence type="ECO:0000256" key="8">
    <source>
        <dbReference type="ARBA" id="ARBA00022679"/>
    </source>
</evidence>
<dbReference type="RefSeq" id="WP_344041377.1">
    <property type="nucleotide sequence ID" value="NZ_BAAAPB010000001.1"/>
</dbReference>
<evidence type="ECO:0000256" key="6">
    <source>
        <dbReference type="ARBA" id="ARBA00022475"/>
    </source>
</evidence>
<comment type="caution">
    <text evidence="21">The sequence shown here is derived from an EMBL/GenBank/DDBJ whole genome shotgun (WGS) entry which is preliminary data.</text>
</comment>
<evidence type="ECO:0000256" key="12">
    <source>
        <dbReference type="ARBA" id="ARBA00022840"/>
    </source>
</evidence>
<comment type="catalytic activity">
    <reaction evidence="16">
        <text>L-tyrosyl-[protein] + ATP = O-phospho-L-tyrosyl-[protein] + ADP + H(+)</text>
        <dbReference type="Rhea" id="RHEA:10596"/>
        <dbReference type="Rhea" id="RHEA-COMP:10136"/>
        <dbReference type="Rhea" id="RHEA-COMP:20101"/>
        <dbReference type="ChEBI" id="CHEBI:15378"/>
        <dbReference type="ChEBI" id="CHEBI:30616"/>
        <dbReference type="ChEBI" id="CHEBI:46858"/>
        <dbReference type="ChEBI" id="CHEBI:61978"/>
        <dbReference type="ChEBI" id="CHEBI:456216"/>
        <dbReference type="EC" id="2.7.10.2"/>
    </reaction>
</comment>
<keyword evidence="12" id="KW-0067">ATP-binding</keyword>
<evidence type="ECO:0000256" key="16">
    <source>
        <dbReference type="ARBA" id="ARBA00051245"/>
    </source>
</evidence>
<dbReference type="CDD" id="cd05387">
    <property type="entry name" value="BY-kinase"/>
    <property type="match status" value="1"/>
</dbReference>
<dbReference type="InterPro" id="IPR005702">
    <property type="entry name" value="Wzc-like_C"/>
</dbReference>
<name>A0ABN2Q9M6_9ACTN</name>
<evidence type="ECO:0000256" key="1">
    <source>
        <dbReference type="ARBA" id="ARBA00004429"/>
    </source>
</evidence>
<evidence type="ECO:0000256" key="7">
    <source>
        <dbReference type="ARBA" id="ARBA00022519"/>
    </source>
</evidence>
<dbReference type="EC" id="2.7.10.2" evidence="5"/>
<keyword evidence="6" id="KW-1003">Cell membrane</keyword>
<evidence type="ECO:0000256" key="5">
    <source>
        <dbReference type="ARBA" id="ARBA00011903"/>
    </source>
</evidence>
<dbReference type="Gene3D" id="3.40.50.300">
    <property type="entry name" value="P-loop containing nucleotide triphosphate hydrolases"/>
    <property type="match status" value="1"/>
</dbReference>
<dbReference type="NCBIfam" id="TIGR01007">
    <property type="entry name" value="eps_fam"/>
    <property type="match status" value="1"/>
</dbReference>
<keyword evidence="10" id="KW-0547">Nucleotide-binding</keyword>